<dbReference type="EMBL" id="PKSL01000033">
    <property type="protein sequence ID" value="POW12131.1"/>
    <property type="molecule type" value="Genomic_DNA"/>
</dbReference>
<evidence type="ECO:0000313" key="2">
    <source>
        <dbReference type="EMBL" id="POW12131.1"/>
    </source>
</evidence>
<dbReference type="VEuPathDB" id="FungiDB:PSHT_07576"/>
<sequence length="102" mass="11254">MIRHNDPAMLPGFERILDEVKGNSDDGNSNNSVRPLAVQDKAPTGTPSQNIIMEPLDPPPPVGQFCSMDNLVQFCKNWSKHRGYAVAKANSHSGKNMYIQCN</sequence>
<dbReference type="Proteomes" id="UP000239156">
    <property type="component" value="Unassembled WGS sequence"/>
</dbReference>
<keyword evidence="3" id="KW-1185">Reference proteome</keyword>
<name>A0A2S4VRH3_9BASI</name>
<evidence type="ECO:0000256" key="1">
    <source>
        <dbReference type="SAM" id="MobiDB-lite"/>
    </source>
</evidence>
<proteinExistence type="predicted"/>
<accession>A0A2S4VRH3</accession>
<gene>
    <name evidence="2" type="ORF">PSTT_04764</name>
</gene>
<dbReference type="AlphaFoldDB" id="A0A2S4VRH3"/>
<dbReference type="VEuPathDB" id="FungiDB:PSTT_04764"/>
<feature type="region of interest" description="Disordered" evidence="1">
    <location>
        <begin position="19"/>
        <end position="57"/>
    </location>
</feature>
<comment type="caution">
    <text evidence="2">The sequence shown here is derived from an EMBL/GenBank/DDBJ whole genome shotgun (WGS) entry which is preliminary data.</text>
</comment>
<organism evidence="2 3">
    <name type="scientific">Puccinia striiformis</name>
    <dbReference type="NCBI Taxonomy" id="27350"/>
    <lineage>
        <taxon>Eukaryota</taxon>
        <taxon>Fungi</taxon>
        <taxon>Dikarya</taxon>
        <taxon>Basidiomycota</taxon>
        <taxon>Pucciniomycotina</taxon>
        <taxon>Pucciniomycetes</taxon>
        <taxon>Pucciniales</taxon>
        <taxon>Pucciniaceae</taxon>
        <taxon>Puccinia</taxon>
    </lineage>
</organism>
<reference evidence="2" key="1">
    <citation type="submission" date="2017-12" db="EMBL/GenBank/DDBJ databases">
        <title>Gene loss provides genomic basis for host adaptation in cereal stripe rust fungi.</title>
        <authorList>
            <person name="Xia C."/>
        </authorList>
    </citation>
    <scope>NUCLEOTIDE SEQUENCE [LARGE SCALE GENOMIC DNA]</scope>
    <source>
        <strain evidence="2">93-210</strain>
    </source>
</reference>
<evidence type="ECO:0000313" key="3">
    <source>
        <dbReference type="Proteomes" id="UP000239156"/>
    </source>
</evidence>
<protein>
    <submittedName>
        <fullName evidence="2">Uncharacterized protein</fullName>
    </submittedName>
</protein>